<dbReference type="SUPFAM" id="SSF49265">
    <property type="entry name" value="Fibronectin type III"/>
    <property type="match status" value="1"/>
</dbReference>
<dbReference type="AlphaFoldDB" id="A0AAN8CAU4"/>
<gene>
    <name evidence="6" type="ORF">CgunFtcFv8_025210</name>
</gene>
<dbReference type="PROSITE" id="PS50188">
    <property type="entry name" value="B302_SPRY"/>
    <property type="match status" value="1"/>
</dbReference>
<dbReference type="Gene3D" id="2.60.40.10">
    <property type="entry name" value="Immunoglobulins"/>
    <property type="match status" value="1"/>
</dbReference>
<dbReference type="SMART" id="SM00449">
    <property type="entry name" value="SPRY"/>
    <property type="match status" value="1"/>
</dbReference>
<feature type="compositionally biased region" description="Basic and acidic residues" evidence="2">
    <location>
        <begin position="312"/>
        <end position="325"/>
    </location>
</feature>
<evidence type="ECO:0000259" key="3">
    <source>
        <dbReference type="PROSITE" id="PS50188"/>
    </source>
</evidence>
<dbReference type="InterPro" id="IPR013783">
    <property type="entry name" value="Ig-like_fold"/>
</dbReference>
<proteinExistence type="predicted"/>
<dbReference type="InterPro" id="IPR003961">
    <property type="entry name" value="FN3_dom"/>
</dbReference>
<dbReference type="PROSITE" id="PS50853">
    <property type="entry name" value="FN3"/>
    <property type="match status" value="1"/>
</dbReference>
<dbReference type="Pfam" id="PF00041">
    <property type="entry name" value="fn3"/>
    <property type="match status" value="1"/>
</dbReference>
<evidence type="ECO:0000256" key="2">
    <source>
        <dbReference type="SAM" id="MobiDB-lite"/>
    </source>
</evidence>
<feature type="region of interest" description="Disordered" evidence="2">
    <location>
        <begin position="305"/>
        <end position="342"/>
    </location>
</feature>
<evidence type="ECO:0000259" key="4">
    <source>
        <dbReference type="PROSITE" id="PS50853"/>
    </source>
</evidence>
<dbReference type="InterPro" id="IPR001870">
    <property type="entry name" value="B30.2/SPRY"/>
</dbReference>
<dbReference type="Gene3D" id="2.60.120.920">
    <property type="match status" value="1"/>
</dbReference>
<feature type="compositionally biased region" description="Polar residues" evidence="2">
    <location>
        <begin position="326"/>
        <end position="337"/>
    </location>
</feature>
<evidence type="ECO:0000256" key="1">
    <source>
        <dbReference type="ARBA" id="ARBA00023054"/>
    </source>
</evidence>
<dbReference type="Pfam" id="PF00622">
    <property type="entry name" value="SPRY"/>
    <property type="match status" value="1"/>
</dbReference>
<sequence>MCVTSLCEASSQVMDSQKEALSRIISTLANKNEELQTFLETVDNTLTGLQEESCKVMSELEAELEQLSSALEEKGEGLRYVIKEEKRRKEAELQKQMSEGKFALRSGEELLEFANQTLTITNEEEFLKAAKQIKERVTMAPGFRLATRPAASETMSQFTVDFSADRAGLQRLDFLPVPKAPEIDAPSCVARDNNITVAWRPAGDSGDDGRIERYDLEYRKSNREDSLRAAGDACWEKMTDIEETQATISGLKFDSRFVVVRVRARNKAAAGDFSEPVAVPTAAFAFVFDGSSAHAELRVQSDTVTWEPQGVKGHDARLRGKENKSSRSATPSPNKTAGSRGARDRFAGESYTVLGDQEMVGGGLYWELRPLADWKSFSVGVAYRSSLGRFDQLGKSSGSWCLHASQWLQSSLAAKHNNRAKALDWPLPQRIGIFCDYDNGDLIFIDVDRLRLLHSFKTKFNQPLVPAFTVWCGGIALTTGLQVPSFMGNFLSTNQSLSNLSP</sequence>
<evidence type="ECO:0000259" key="5">
    <source>
        <dbReference type="PROSITE" id="PS51262"/>
    </source>
</evidence>
<feature type="domain" description="Fibronectin type-III" evidence="4">
    <location>
        <begin position="177"/>
        <end position="284"/>
    </location>
</feature>
<dbReference type="CDD" id="cd00063">
    <property type="entry name" value="FN3"/>
    <property type="match status" value="1"/>
</dbReference>
<evidence type="ECO:0008006" key="8">
    <source>
        <dbReference type="Google" id="ProtNLM"/>
    </source>
</evidence>
<dbReference type="InterPro" id="IPR043136">
    <property type="entry name" value="B30.2/SPRY_sf"/>
</dbReference>
<reference evidence="6 7" key="1">
    <citation type="journal article" date="2023" name="Mol. Biol. Evol.">
        <title>Genomics of Secondarily Temperate Adaptation in the Only Non-Antarctic Icefish.</title>
        <authorList>
            <person name="Rivera-Colon A.G."/>
            <person name="Rayamajhi N."/>
            <person name="Minhas B.F."/>
            <person name="Madrigal G."/>
            <person name="Bilyk K.T."/>
            <person name="Yoon V."/>
            <person name="Hune M."/>
            <person name="Gregory S."/>
            <person name="Cheng C.H.C."/>
            <person name="Catchen J.M."/>
        </authorList>
    </citation>
    <scope>NUCLEOTIDE SEQUENCE [LARGE SCALE GENOMIC DNA]</scope>
    <source>
        <tissue evidence="6">White muscle</tissue>
    </source>
</reference>
<dbReference type="InterPro" id="IPR050617">
    <property type="entry name" value="E3_ligase_FN3/SPRY"/>
</dbReference>
<feature type="domain" description="COS" evidence="5">
    <location>
        <begin position="118"/>
        <end position="175"/>
    </location>
</feature>
<dbReference type="InterPro" id="IPR003877">
    <property type="entry name" value="SPRY_dom"/>
</dbReference>
<evidence type="ECO:0000313" key="7">
    <source>
        <dbReference type="Proteomes" id="UP001331515"/>
    </source>
</evidence>
<dbReference type="InterPro" id="IPR036116">
    <property type="entry name" value="FN3_sf"/>
</dbReference>
<dbReference type="InterPro" id="IPR017903">
    <property type="entry name" value="COS_domain"/>
</dbReference>
<dbReference type="EMBL" id="JAURVH010001532">
    <property type="protein sequence ID" value="KAK5900237.1"/>
    <property type="molecule type" value="Genomic_DNA"/>
</dbReference>
<dbReference type="PANTHER" id="PTHR24099">
    <property type="entry name" value="E3 UBIQUITIN-PROTEIN LIGASE TRIM36-RELATED"/>
    <property type="match status" value="1"/>
</dbReference>
<dbReference type="InterPro" id="IPR013320">
    <property type="entry name" value="ConA-like_dom_sf"/>
</dbReference>
<protein>
    <recommendedName>
        <fullName evidence="8">FSD1-like protein</fullName>
    </recommendedName>
</protein>
<comment type="caution">
    <text evidence="6">The sequence shown here is derived from an EMBL/GenBank/DDBJ whole genome shotgun (WGS) entry which is preliminary data.</text>
</comment>
<accession>A0AAN8CAU4</accession>
<dbReference type="PANTHER" id="PTHR24099:SF8">
    <property type="entry name" value="FSD1-LIKE PROTEIN"/>
    <property type="match status" value="1"/>
</dbReference>
<keyword evidence="7" id="KW-1185">Reference proteome</keyword>
<dbReference type="SMART" id="SM00502">
    <property type="entry name" value="BBC"/>
    <property type="match status" value="1"/>
</dbReference>
<keyword evidence="1" id="KW-0175">Coiled coil</keyword>
<organism evidence="6 7">
    <name type="scientific">Champsocephalus gunnari</name>
    <name type="common">Mackerel icefish</name>
    <dbReference type="NCBI Taxonomy" id="52237"/>
    <lineage>
        <taxon>Eukaryota</taxon>
        <taxon>Metazoa</taxon>
        <taxon>Chordata</taxon>
        <taxon>Craniata</taxon>
        <taxon>Vertebrata</taxon>
        <taxon>Euteleostomi</taxon>
        <taxon>Actinopterygii</taxon>
        <taxon>Neopterygii</taxon>
        <taxon>Teleostei</taxon>
        <taxon>Neoteleostei</taxon>
        <taxon>Acanthomorphata</taxon>
        <taxon>Eupercaria</taxon>
        <taxon>Perciformes</taxon>
        <taxon>Notothenioidei</taxon>
        <taxon>Channichthyidae</taxon>
        <taxon>Champsocephalus</taxon>
    </lineage>
</organism>
<name>A0AAN8CAU4_CHAGU</name>
<feature type="domain" description="B30.2/SPRY" evidence="3">
    <location>
        <begin position="266"/>
        <end position="486"/>
    </location>
</feature>
<evidence type="ECO:0000313" key="6">
    <source>
        <dbReference type="EMBL" id="KAK5900237.1"/>
    </source>
</evidence>
<dbReference type="Proteomes" id="UP001331515">
    <property type="component" value="Unassembled WGS sequence"/>
</dbReference>
<dbReference type="InterPro" id="IPR003649">
    <property type="entry name" value="Bbox_C"/>
</dbReference>
<dbReference type="PROSITE" id="PS51262">
    <property type="entry name" value="COS"/>
    <property type="match status" value="1"/>
</dbReference>
<dbReference type="SUPFAM" id="SSF49899">
    <property type="entry name" value="Concanavalin A-like lectins/glucanases"/>
    <property type="match status" value="1"/>
</dbReference>